<feature type="compositionally biased region" description="Basic and acidic residues" evidence="1">
    <location>
        <begin position="180"/>
        <end position="190"/>
    </location>
</feature>
<evidence type="ECO:0000256" key="1">
    <source>
        <dbReference type="SAM" id="MobiDB-lite"/>
    </source>
</evidence>
<name>A0A6C0DH60_9ZZZZ</name>
<dbReference type="EMBL" id="MN739613">
    <property type="protein sequence ID" value="QHT15867.1"/>
    <property type="molecule type" value="Genomic_DNA"/>
</dbReference>
<organism evidence="2">
    <name type="scientific">viral metagenome</name>
    <dbReference type="NCBI Taxonomy" id="1070528"/>
    <lineage>
        <taxon>unclassified sequences</taxon>
        <taxon>metagenomes</taxon>
        <taxon>organismal metagenomes</taxon>
    </lineage>
</organism>
<protein>
    <submittedName>
        <fullName evidence="2">Uncharacterized protein</fullName>
    </submittedName>
</protein>
<feature type="region of interest" description="Disordered" evidence="1">
    <location>
        <begin position="180"/>
        <end position="228"/>
    </location>
</feature>
<dbReference type="AlphaFoldDB" id="A0A6C0DH60"/>
<proteinExistence type="predicted"/>
<reference evidence="2" key="1">
    <citation type="journal article" date="2020" name="Nature">
        <title>Giant virus diversity and host interactions through global metagenomics.</title>
        <authorList>
            <person name="Schulz F."/>
            <person name="Roux S."/>
            <person name="Paez-Espino D."/>
            <person name="Jungbluth S."/>
            <person name="Walsh D.A."/>
            <person name="Denef V.J."/>
            <person name="McMahon K.D."/>
            <person name="Konstantinidis K.T."/>
            <person name="Eloe-Fadrosh E.A."/>
            <person name="Kyrpides N.C."/>
            <person name="Woyke T."/>
        </authorList>
    </citation>
    <scope>NUCLEOTIDE SEQUENCE</scope>
    <source>
        <strain evidence="2">GVMAG-M-3300023174-176</strain>
    </source>
</reference>
<feature type="compositionally biased region" description="Low complexity" evidence="1">
    <location>
        <begin position="55"/>
        <end position="68"/>
    </location>
</feature>
<evidence type="ECO:0000313" key="2">
    <source>
        <dbReference type="EMBL" id="QHT15867.1"/>
    </source>
</evidence>
<feature type="region of interest" description="Disordered" evidence="1">
    <location>
        <begin position="45"/>
        <end position="71"/>
    </location>
</feature>
<sequence length="359" mass="37388">MSTTLIASPEAILAQIDLLTASVKDLRKATALAFKQHKTAVAATAKAGSKKAKKASGSDSSSVSSGGSRTNTNSWQAWTAYVLPAKGESGTERAERYTEFKEAYTHPVNGTKQGVMIAYLGHRAYLGGSKEGGQTPEYTAFLSAFAERKAAATATATSVVSVVKSKKPVAAAILDLDDSHSVASTEEREASLGTAIIPMTPSSNSSASLPPPPAKGKKASTTPAKCPTVKVLQLTDGPSGKKKALPAPPASLSLARIETIPESSSNSSSSSSAAKPVIKTVAKKGKKAALPALTLPAVPVNPRATMAPWEFNGTTYLKNDVGQVWSAEGEWCGVYNESEDLIDETTEEPVWPPVAEDVE</sequence>
<accession>A0A6C0DH60</accession>